<proteinExistence type="predicted"/>
<name>A0ABT1EXU9_9PROT</name>
<evidence type="ECO:0000313" key="2">
    <source>
        <dbReference type="Proteomes" id="UP001523528"/>
    </source>
</evidence>
<evidence type="ECO:0000313" key="1">
    <source>
        <dbReference type="EMBL" id="MCP1257767.1"/>
    </source>
</evidence>
<gene>
    <name evidence="1" type="ORF">NKW50_04080</name>
</gene>
<protein>
    <submittedName>
        <fullName evidence="1">Uncharacterized protein</fullName>
    </submittedName>
</protein>
<dbReference type="EMBL" id="JAMYZZ010000003">
    <property type="protein sequence ID" value="MCP1257767.1"/>
    <property type="molecule type" value="Genomic_DNA"/>
</dbReference>
<dbReference type="RefSeq" id="WP_165990994.1">
    <property type="nucleotide sequence ID" value="NZ_JAMYZY010000003.1"/>
</dbReference>
<sequence length="49" mass="5336">MSSGISFSKIKHPHLVSLTSMEKDIYMEGDSRSEKKSGAAIKNKILIAA</sequence>
<organism evidence="1 2">
    <name type="scientific">Acetobacter lambici</name>
    <dbReference type="NCBI Taxonomy" id="1332824"/>
    <lineage>
        <taxon>Bacteria</taxon>
        <taxon>Pseudomonadati</taxon>
        <taxon>Pseudomonadota</taxon>
        <taxon>Alphaproteobacteria</taxon>
        <taxon>Acetobacterales</taxon>
        <taxon>Acetobacteraceae</taxon>
        <taxon>Acetobacter</taxon>
    </lineage>
</organism>
<accession>A0ABT1EXU9</accession>
<keyword evidence="2" id="KW-1185">Reference proteome</keyword>
<comment type="caution">
    <text evidence="1">The sequence shown here is derived from an EMBL/GenBank/DDBJ whole genome shotgun (WGS) entry which is preliminary data.</text>
</comment>
<dbReference type="Proteomes" id="UP001523528">
    <property type="component" value="Unassembled WGS sequence"/>
</dbReference>
<reference evidence="1 2" key="1">
    <citation type="submission" date="2022-06" db="EMBL/GenBank/DDBJ databases">
        <title>Acetobacer genomes from food samples.</title>
        <authorList>
            <person name="Sombolestani A."/>
        </authorList>
    </citation>
    <scope>NUCLEOTIDE SEQUENCE [LARGE SCALE GENOMIC DNA]</scope>
    <source>
        <strain evidence="1 2">R-83285</strain>
    </source>
</reference>